<evidence type="ECO:0000313" key="1">
    <source>
        <dbReference type="EMBL" id="EKD03018.1"/>
    </source>
</evidence>
<organism evidence="1 2">
    <name type="scientific">Trichosporon asahii var. asahii (strain CBS 8904)</name>
    <name type="common">Yeast</name>
    <dbReference type="NCBI Taxonomy" id="1220162"/>
    <lineage>
        <taxon>Eukaryota</taxon>
        <taxon>Fungi</taxon>
        <taxon>Dikarya</taxon>
        <taxon>Basidiomycota</taxon>
        <taxon>Agaricomycotina</taxon>
        <taxon>Tremellomycetes</taxon>
        <taxon>Trichosporonales</taxon>
        <taxon>Trichosporonaceae</taxon>
        <taxon>Trichosporon</taxon>
    </lineage>
</organism>
<proteinExistence type="predicted"/>
<dbReference type="Proteomes" id="UP000006757">
    <property type="component" value="Unassembled WGS sequence"/>
</dbReference>
<comment type="caution">
    <text evidence="1">The sequence shown here is derived from an EMBL/GenBank/DDBJ whole genome shotgun (WGS) entry which is preliminary data.</text>
</comment>
<dbReference type="InParanoid" id="K1W262"/>
<sequence>MAAAIDYACFPHIFVEVAAQCDTHTQNKLRFLSRQAKRDVDRLQGHTTFPLVFAGVLAQCDFDFKTQNKLRLLSSWAKREVDRHQTYRCTFSFQLPTEEGEAIVKFPPPRGGSFILSVPFKFSPTWAIPVFWTAEKEAARAAGYNPLDCKVDKAFALRYRAHRVQVDFDSFWWDHLATVMAKEGKIRYESPLRTLETATTLGLNHYGQYDAAVFRQLDEMYPDPPDAVIPPSVEKIVVVNMGEECTCHYRLKHSCRILQFEYDCDVVGLDDNDVCQMSLDLLTPDIKQLILKIYRSEEASVYLKAISSKPLNPDLSISVVAVCDDELDYPKPTVRGTQLLQSWSDLLKVPVTLETYPWKVWYKMRP</sequence>
<dbReference type="HOGENOM" id="CLU_861033_0_0_1"/>
<evidence type="ECO:0000313" key="2">
    <source>
        <dbReference type="Proteomes" id="UP000006757"/>
    </source>
</evidence>
<accession>K1W262</accession>
<name>K1W262_TRIAC</name>
<gene>
    <name evidence="1" type="ORF">A1Q2_02673</name>
</gene>
<dbReference type="AlphaFoldDB" id="K1W262"/>
<dbReference type="EMBL" id="AMBO01000270">
    <property type="protein sequence ID" value="EKD03018.1"/>
    <property type="molecule type" value="Genomic_DNA"/>
</dbReference>
<reference evidence="1 2" key="1">
    <citation type="journal article" date="2012" name="Eukaryot. Cell">
        <title>Genome sequence of the Trichosporon asahii environmental strain CBS 8904.</title>
        <authorList>
            <person name="Yang R.Y."/>
            <person name="Li H.T."/>
            <person name="Zhu H."/>
            <person name="Zhou G.P."/>
            <person name="Wang M."/>
            <person name="Wang L."/>
        </authorList>
    </citation>
    <scope>NUCLEOTIDE SEQUENCE [LARGE SCALE GENOMIC DNA]</scope>
    <source>
        <strain evidence="1 2">CBS 8904</strain>
    </source>
</reference>
<keyword evidence="2" id="KW-1185">Reference proteome</keyword>
<protein>
    <submittedName>
        <fullName evidence="1">Uncharacterized protein</fullName>
    </submittedName>
</protein>